<sequence length="215" mass="24937">MGTVIPIEYPQVAVTCVEKVSRNAWPEWHHVMRQQAFVYVRATWLGMASSIVMNKVFFCPVMMLNQISNFYRRFVLEVKNDPMVTTANNETYTLPITCRYLLTHFRTTFTAFFSSNCEVKVYAFNKKNRGKIFLGGIDIALRISTPISVPPMGEASWRVTGQAIGGHYQLKFGMHTLKPNSFHVRKNRHLCDVTEHQKCLRQNQWLMTFADIVYE</sequence>
<protein>
    <recommendedName>
        <fullName evidence="4">VWFD domain-containing protein</fullName>
    </recommendedName>
</protein>
<accession>A0AAV4IRL9</accession>
<keyword evidence="1" id="KW-1133">Transmembrane helix</keyword>
<comment type="caution">
    <text evidence="2">The sequence shown here is derived from an EMBL/GenBank/DDBJ whole genome shotgun (WGS) entry which is preliminary data.</text>
</comment>
<gene>
    <name evidence="2" type="ORF">ElyMa_001391400</name>
</gene>
<organism evidence="2 3">
    <name type="scientific">Elysia marginata</name>
    <dbReference type="NCBI Taxonomy" id="1093978"/>
    <lineage>
        <taxon>Eukaryota</taxon>
        <taxon>Metazoa</taxon>
        <taxon>Spiralia</taxon>
        <taxon>Lophotrochozoa</taxon>
        <taxon>Mollusca</taxon>
        <taxon>Gastropoda</taxon>
        <taxon>Heterobranchia</taxon>
        <taxon>Euthyneura</taxon>
        <taxon>Panpulmonata</taxon>
        <taxon>Sacoglossa</taxon>
        <taxon>Placobranchoidea</taxon>
        <taxon>Plakobranchidae</taxon>
        <taxon>Elysia</taxon>
    </lineage>
</organism>
<dbReference type="EMBL" id="BMAT01002754">
    <property type="protein sequence ID" value="GFS13203.1"/>
    <property type="molecule type" value="Genomic_DNA"/>
</dbReference>
<keyword evidence="1" id="KW-0812">Transmembrane</keyword>
<proteinExistence type="predicted"/>
<keyword evidence="3" id="KW-1185">Reference proteome</keyword>
<dbReference type="AlphaFoldDB" id="A0AAV4IRL9"/>
<reference evidence="2 3" key="1">
    <citation type="journal article" date="2021" name="Elife">
        <title>Chloroplast acquisition without the gene transfer in kleptoplastic sea slugs, Plakobranchus ocellatus.</title>
        <authorList>
            <person name="Maeda T."/>
            <person name="Takahashi S."/>
            <person name="Yoshida T."/>
            <person name="Shimamura S."/>
            <person name="Takaki Y."/>
            <person name="Nagai Y."/>
            <person name="Toyoda A."/>
            <person name="Suzuki Y."/>
            <person name="Arimoto A."/>
            <person name="Ishii H."/>
            <person name="Satoh N."/>
            <person name="Nishiyama T."/>
            <person name="Hasebe M."/>
            <person name="Maruyama T."/>
            <person name="Minagawa J."/>
            <person name="Obokata J."/>
            <person name="Shigenobu S."/>
        </authorList>
    </citation>
    <scope>NUCLEOTIDE SEQUENCE [LARGE SCALE GENOMIC DNA]</scope>
</reference>
<evidence type="ECO:0000313" key="3">
    <source>
        <dbReference type="Proteomes" id="UP000762676"/>
    </source>
</evidence>
<evidence type="ECO:0008006" key="4">
    <source>
        <dbReference type="Google" id="ProtNLM"/>
    </source>
</evidence>
<name>A0AAV4IRL9_9GAST</name>
<feature type="transmembrane region" description="Helical" evidence="1">
    <location>
        <begin position="42"/>
        <end position="64"/>
    </location>
</feature>
<dbReference type="Proteomes" id="UP000762676">
    <property type="component" value="Unassembled WGS sequence"/>
</dbReference>
<evidence type="ECO:0000313" key="2">
    <source>
        <dbReference type="EMBL" id="GFS13203.1"/>
    </source>
</evidence>
<evidence type="ECO:0000256" key="1">
    <source>
        <dbReference type="SAM" id="Phobius"/>
    </source>
</evidence>
<keyword evidence="1" id="KW-0472">Membrane</keyword>